<feature type="compositionally biased region" description="Polar residues" evidence="1">
    <location>
        <begin position="87"/>
        <end position="103"/>
    </location>
</feature>
<evidence type="ECO:0000313" key="2">
    <source>
        <dbReference type="EMBL" id="QVD57558.1"/>
    </source>
</evidence>
<organism evidence="2 3">
    <name type="scientific">Staphylococcus phage PM56</name>
    <dbReference type="NCBI Taxonomy" id="2834980"/>
    <lineage>
        <taxon>Viruses</taxon>
        <taxon>Duplodnaviria</taxon>
        <taxon>Heunggongvirae</taxon>
        <taxon>Uroviricota</taxon>
        <taxon>Caudoviricetes</taxon>
        <taxon>Herelleviridae</taxon>
        <taxon>Twortvirinae</taxon>
        <taxon>Silviavirus</taxon>
        <taxon>Silviavirus remus</taxon>
    </lineage>
</organism>
<sequence length="103" mass="11847">MKKILSLVLSVLIVLTIINVLKNQEQVEQSNQEPNNQEQVEQSNQESQNNDADDHTSYVPENNGEHKDVSEERKRLWGTEYQEGETHNPNAKVFNQDTGEQVQ</sequence>
<dbReference type="EMBL" id="MW546071">
    <property type="protein sequence ID" value="QVD57558.1"/>
    <property type="molecule type" value="Genomic_DNA"/>
</dbReference>
<evidence type="ECO:0000256" key="1">
    <source>
        <dbReference type="SAM" id="MobiDB-lite"/>
    </source>
</evidence>
<feature type="compositionally biased region" description="Low complexity" evidence="1">
    <location>
        <begin position="26"/>
        <end position="50"/>
    </location>
</feature>
<feature type="compositionally biased region" description="Basic and acidic residues" evidence="1">
    <location>
        <begin position="63"/>
        <end position="77"/>
    </location>
</feature>
<feature type="region of interest" description="Disordered" evidence="1">
    <location>
        <begin position="26"/>
        <end position="103"/>
    </location>
</feature>
<name>A0A8E5KAL6_9CAUD</name>
<proteinExistence type="predicted"/>
<protein>
    <submittedName>
        <fullName evidence="2">Uncharacterized protein</fullName>
    </submittedName>
</protein>
<accession>A0A8E5KAL6</accession>
<reference evidence="2" key="1">
    <citation type="journal article" date="2021" name="Pharmaceuticals (Basel)">
        <title>epsilon(2)-Phages Are Naturally Bred and Have a Vastly Improved Host Range in Staphylococcus aureus over Wild Type Phages.</title>
        <authorList>
            <person name="Saez Moreno D."/>
            <person name="Visram Z."/>
            <person name="Mutti M."/>
            <person name="Restrepo-Cordoba M."/>
            <person name="Hartmann S."/>
            <person name="Kremers A.I."/>
            <person name="Tisakova L."/>
            <person name="Schertler S."/>
            <person name="Wittmann J."/>
            <person name="Kalali B."/>
            <person name="Monecke S."/>
            <person name="Ehricht R."/>
            <person name="Resch G."/>
            <person name="Corsini L."/>
        </authorList>
    </citation>
    <scope>NUCLEOTIDE SEQUENCE</scope>
</reference>
<evidence type="ECO:0000313" key="3">
    <source>
        <dbReference type="Proteomes" id="UP000676717"/>
    </source>
</evidence>
<gene>
    <name evidence="2" type="ORF">PM56_013</name>
</gene>
<dbReference type="Proteomes" id="UP000676717">
    <property type="component" value="Segment"/>
</dbReference>